<feature type="transmembrane region" description="Helical" evidence="5">
    <location>
        <begin position="33"/>
        <end position="49"/>
    </location>
</feature>
<dbReference type="PANTHER" id="PTHR16521:SF3">
    <property type="entry name" value="TYPE-1 ANGIOTENSIN II RECEPTOR-ASSOCIATED PROTEIN"/>
    <property type="match status" value="1"/>
</dbReference>
<sequence>MDYSSGNIIKVLFGIHFTLISLGIQGYWSPDSYLFYNLLFLLTVLWSIHNKDNVDSMQIAIGINLVSIFLDIITLAGYFPTTNRYGGEKFSASMAIINLLIRPVSLIFMSRNCNQRMGLDADNFSNIFSGSTPPGRNTYEDIGN</sequence>
<protein>
    <submittedName>
        <fullName evidence="6">Unkown protein</fullName>
    </submittedName>
</protein>
<dbReference type="Pfam" id="PF06396">
    <property type="entry name" value="AGTRAP"/>
    <property type="match status" value="1"/>
</dbReference>
<dbReference type="AlphaFoldDB" id="R4WJR5"/>
<dbReference type="GO" id="GO:0038166">
    <property type="term" value="P:angiotensin-activated signaling pathway"/>
    <property type="evidence" value="ECO:0007669"/>
    <property type="project" value="InterPro"/>
</dbReference>
<feature type="transmembrane region" description="Helical" evidence="5">
    <location>
        <begin position="61"/>
        <end position="79"/>
    </location>
</feature>
<dbReference type="GO" id="GO:0005886">
    <property type="term" value="C:plasma membrane"/>
    <property type="evidence" value="ECO:0007669"/>
    <property type="project" value="TreeGrafter"/>
</dbReference>
<evidence type="ECO:0000256" key="2">
    <source>
        <dbReference type="ARBA" id="ARBA00022692"/>
    </source>
</evidence>
<reference evidence="6" key="1">
    <citation type="journal article" date="2013" name="PLoS ONE">
        <title>Gene expression in gut symbiotic organ of stinkbug affected by extracellular bacterial symbiont.</title>
        <authorList>
            <person name="Futahashi R."/>
            <person name="Tanaka K."/>
            <person name="Tanahashi M."/>
            <person name="Nikoh N."/>
            <person name="Kikuchi Y."/>
            <person name="Lee B.L."/>
            <person name="Fukatsu T."/>
        </authorList>
    </citation>
    <scope>NUCLEOTIDE SEQUENCE</scope>
    <source>
        <tissue evidence="6">Midgut</tissue>
    </source>
</reference>
<organism evidence="6">
    <name type="scientific">Riptortus pedestris</name>
    <name type="common">Bean bug</name>
    <dbReference type="NCBI Taxonomy" id="329032"/>
    <lineage>
        <taxon>Eukaryota</taxon>
        <taxon>Metazoa</taxon>
        <taxon>Ecdysozoa</taxon>
        <taxon>Arthropoda</taxon>
        <taxon>Hexapoda</taxon>
        <taxon>Insecta</taxon>
        <taxon>Pterygota</taxon>
        <taxon>Neoptera</taxon>
        <taxon>Paraneoptera</taxon>
        <taxon>Hemiptera</taxon>
        <taxon>Heteroptera</taxon>
        <taxon>Panheteroptera</taxon>
        <taxon>Pentatomomorpha</taxon>
        <taxon>Coreoidea</taxon>
        <taxon>Alydidae</taxon>
        <taxon>Riptortus</taxon>
    </lineage>
</organism>
<dbReference type="SMART" id="SM00805">
    <property type="entry name" value="AGTRAP"/>
    <property type="match status" value="1"/>
</dbReference>
<evidence type="ECO:0000313" key="6">
    <source>
        <dbReference type="EMBL" id="BAN21045.1"/>
    </source>
</evidence>
<evidence type="ECO:0000256" key="4">
    <source>
        <dbReference type="ARBA" id="ARBA00023136"/>
    </source>
</evidence>
<name>R4WJR5_RIPPE</name>
<accession>R4WJR5</accession>
<dbReference type="InterPro" id="IPR009436">
    <property type="entry name" value="AGTRAP"/>
</dbReference>
<keyword evidence="3 5" id="KW-1133">Transmembrane helix</keyword>
<keyword evidence="4 5" id="KW-0472">Membrane</keyword>
<feature type="transmembrane region" description="Helical" evidence="5">
    <location>
        <begin position="7"/>
        <end position="27"/>
    </location>
</feature>
<dbReference type="EMBL" id="AK417830">
    <property type="protein sequence ID" value="BAN21045.1"/>
    <property type="molecule type" value="mRNA"/>
</dbReference>
<evidence type="ECO:0000256" key="3">
    <source>
        <dbReference type="ARBA" id="ARBA00022989"/>
    </source>
</evidence>
<feature type="transmembrane region" description="Helical" evidence="5">
    <location>
        <begin position="91"/>
        <end position="109"/>
    </location>
</feature>
<proteinExistence type="evidence at transcript level"/>
<dbReference type="PANTHER" id="PTHR16521">
    <property type="entry name" value="TYPE-1 ANGIOTENSIN II RECEPTOR-ASSOCIATED PROTEIN"/>
    <property type="match status" value="1"/>
</dbReference>
<comment type="subcellular location">
    <subcellularLocation>
        <location evidence="1">Membrane</location>
        <topology evidence="1">Multi-pass membrane protein</topology>
    </subcellularLocation>
</comment>
<evidence type="ECO:0000256" key="1">
    <source>
        <dbReference type="ARBA" id="ARBA00004141"/>
    </source>
</evidence>
<keyword evidence="2 5" id="KW-0812">Transmembrane</keyword>
<evidence type="ECO:0000256" key="5">
    <source>
        <dbReference type="SAM" id="Phobius"/>
    </source>
</evidence>